<dbReference type="GeneID" id="63800020"/>
<feature type="signal peptide" evidence="1">
    <location>
        <begin position="1"/>
        <end position="34"/>
    </location>
</feature>
<proteinExistence type="predicted"/>
<evidence type="ECO:0000313" key="3">
    <source>
        <dbReference type="Proteomes" id="UP000193922"/>
    </source>
</evidence>
<keyword evidence="1" id="KW-0732">Signal</keyword>
<gene>
    <name evidence="2" type="ORF">DL89DRAFT_136059</name>
</gene>
<comment type="caution">
    <text evidence="2">The sequence shown here is derived from an EMBL/GenBank/DDBJ whole genome shotgun (WGS) entry which is preliminary data.</text>
</comment>
<dbReference type="AlphaFoldDB" id="A0A1Y1WAI7"/>
<evidence type="ECO:0000256" key="1">
    <source>
        <dbReference type="SAM" id="SignalP"/>
    </source>
</evidence>
<reference evidence="2 3" key="1">
    <citation type="submission" date="2016-07" db="EMBL/GenBank/DDBJ databases">
        <title>Pervasive Adenine N6-methylation of Active Genes in Fungi.</title>
        <authorList>
            <consortium name="DOE Joint Genome Institute"/>
            <person name="Mondo S.J."/>
            <person name="Dannebaum R.O."/>
            <person name="Kuo R.C."/>
            <person name="Labutti K."/>
            <person name="Haridas S."/>
            <person name="Kuo A."/>
            <person name="Salamov A."/>
            <person name="Ahrendt S.R."/>
            <person name="Lipzen A."/>
            <person name="Sullivan W."/>
            <person name="Andreopoulos W.B."/>
            <person name="Clum A."/>
            <person name="Lindquist E."/>
            <person name="Daum C."/>
            <person name="Ramamoorthy G.K."/>
            <person name="Gryganskyi A."/>
            <person name="Culley D."/>
            <person name="Magnuson J.K."/>
            <person name="James T.Y."/>
            <person name="O'Malley M.A."/>
            <person name="Stajich J.E."/>
            <person name="Spatafora J.W."/>
            <person name="Visel A."/>
            <person name="Grigoriev I.V."/>
        </authorList>
    </citation>
    <scope>NUCLEOTIDE SEQUENCE [LARGE SCALE GENOMIC DNA]</scope>
    <source>
        <strain evidence="2 3">ATCC 12442</strain>
    </source>
</reference>
<dbReference type="EMBL" id="MCFD01000005">
    <property type="protein sequence ID" value="ORX70557.1"/>
    <property type="molecule type" value="Genomic_DNA"/>
</dbReference>
<evidence type="ECO:0008006" key="4">
    <source>
        <dbReference type="Google" id="ProtNLM"/>
    </source>
</evidence>
<protein>
    <recommendedName>
        <fullName evidence="4">Secreted protein</fullName>
    </recommendedName>
</protein>
<organism evidence="2 3">
    <name type="scientific">Linderina pennispora</name>
    <dbReference type="NCBI Taxonomy" id="61395"/>
    <lineage>
        <taxon>Eukaryota</taxon>
        <taxon>Fungi</taxon>
        <taxon>Fungi incertae sedis</taxon>
        <taxon>Zoopagomycota</taxon>
        <taxon>Kickxellomycotina</taxon>
        <taxon>Kickxellomycetes</taxon>
        <taxon>Kickxellales</taxon>
        <taxon>Kickxellaceae</taxon>
        <taxon>Linderina</taxon>
    </lineage>
</organism>
<dbReference type="Proteomes" id="UP000193922">
    <property type="component" value="Unassembled WGS sequence"/>
</dbReference>
<evidence type="ECO:0000313" key="2">
    <source>
        <dbReference type="EMBL" id="ORX70557.1"/>
    </source>
</evidence>
<feature type="chain" id="PRO_5013390713" description="Secreted protein" evidence="1">
    <location>
        <begin position="35"/>
        <end position="160"/>
    </location>
</feature>
<sequence length="160" mass="18340">MAGPTQPRSHADDEEGSWCLLLLLPCSWSACACAFRMTMKPGNQAWSGRRGLACCNQTWVMQEFELLDLWCLCDFLELATSWTWTSWTSWTCGAFWEARHQSRSRFRIRIRLRLRLHIHKRAAAAAEGLQHGSQRRPSHGGPFECWTVTSRSKLVEGLAE</sequence>
<accession>A0A1Y1WAI7</accession>
<dbReference type="RefSeq" id="XP_040744136.1">
    <property type="nucleotide sequence ID" value="XM_040883372.1"/>
</dbReference>
<name>A0A1Y1WAI7_9FUNG</name>
<keyword evidence="3" id="KW-1185">Reference proteome</keyword>